<dbReference type="InterPro" id="IPR036847">
    <property type="entry name" value="RimP_C_sf"/>
</dbReference>
<evidence type="ECO:0000313" key="6">
    <source>
        <dbReference type="EMBL" id="HJB13191.1"/>
    </source>
</evidence>
<dbReference type="SUPFAM" id="SSF75420">
    <property type="entry name" value="YhbC-like, N-terminal domain"/>
    <property type="match status" value="1"/>
</dbReference>
<evidence type="ECO:0000313" key="7">
    <source>
        <dbReference type="Proteomes" id="UP000823824"/>
    </source>
</evidence>
<dbReference type="GO" id="GO:0000028">
    <property type="term" value="P:ribosomal small subunit assembly"/>
    <property type="evidence" value="ECO:0007669"/>
    <property type="project" value="TreeGrafter"/>
</dbReference>
<evidence type="ECO:0000256" key="1">
    <source>
        <dbReference type="ARBA" id="ARBA00022490"/>
    </source>
</evidence>
<proteinExistence type="inferred from homology"/>
<dbReference type="Pfam" id="PF02576">
    <property type="entry name" value="RimP_N"/>
    <property type="match status" value="1"/>
</dbReference>
<evidence type="ECO:0000259" key="4">
    <source>
        <dbReference type="Pfam" id="PF02576"/>
    </source>
</evidence>
<evidence type="ECO:0000256" key="3">
    <source>
        <dbReference type="HAMAP-Rule" id="MF_01077"/>
    </source>
</evidence>
<dbReference type="SUPFAM" id="SSF74942">
    <property type="entry name" value="YhbC-like, C-terminal domain"/>
    <property type="match status" value="1"/>
</dbReference>
<dbReference type="AlphaFoldDB" id="A0A9D2RRZ2"/>
<comment type="caution">
    <text evidence="6">The sequence shown here is derived from an EMBL/GenBank/DDBJ whole genome shotgun (WGS) entry which is preliminary data.</text>
</comment>
<dbReference type="Proteomes" id="UP000823824">
    <property type="component" value="Unassembled WGS sequence"/>
</dbReference>
<reference evidence="6" key="1">
    <citation type="journal article" date="2021" name="PeerJ">
        <title>Extensive microbial diversity within the chicken gut microbiome revealed by metagenomics and culture.</title>
        <authorList>
            <person name="Gilroy R."/>
            <person name="Ravi A."/>
            <person name="Getino M."/>
            <person name="Pursley I."/>
            <person name="Horton D.L."/>
            <person name="Alikhan N.F."/>
            <person name="Baker D."/>
            <person name="Gharbi K."/>
            <person name="Hall N."/>
            <person name="Watson M."/>
            <person name="Adriaenssens E.M."/>
            <person name="Foster-Nyarko E."/>
            <person name="Jarju S."/>
            <person name="Secka A."/>
            <person name="Antonio M."/>
            <person name="Oren A."/>
            <person name="Chaudhuri R.R."/>
            <person name="La Ragione R."/>
            <person name="Hildebrand F."/>
            <person name="Pallen M.J."/>
        </authorList>
    </citation>
    <scope>NUCLEOTIDE SEQUENCE</scope>
    <source>
        <strain evidence="6">ChiBcec18-1249</strain>
    </source>
</reference>
<reference evidence="6" key="2">
    <citation type="submission" date="2021-04" db="EMBL/GenBank/DDBJ databases">
        <authorList>
            <person name="Gilroy R."/>
        </authorList>
    </citation>
    <scope>NUCLEOTIDE SEQUENCE</scope>
    <source>
        <strain evidence="6">ChiBcec18-1249</strain>
    </source>
</reference>
<dbReference type="InterPro" id="IPR003728">
    <property type="entry name" value="Ribosome_maturation_RimP"/>
</dbReference>
<evidence type="ECO:0000259" key="5">
    <source>
        <dbReference type="Pfam" id="PF17384"/>
    </source>
</evidence>
<dbReference type="HAMAP" id="MF_01077">
    <property type="entry name" value="RimP"/>
    <property type="match status" value="1"/>
</dbReference>
<accession>A0A9D2RRZ2</accession>
<dbReference type="PANTHER" id="PTHR33867">
    <property type="entry name" value="RIBOSOME MATURATION FACTOR RIMP"/>
    <property type="match status" value="1"/>
</dbReference>
<dbReference type="FunFam" id="3.30.300.70:FF:000001">
    <property type="entry name" value="Ribosome maturation factor RimP"/>
    <property type="match status" value="1"/>
</dbReference>
<dbReference type="PANTHER" id="PTHR33867:SF1">
    <property type="entry name" value="RIBOSOME MATURATION FACTOR RIMP"/>
    <property type="match status" value="1"/>
</dbReference>
<dbReference type="GO" id="GO:0006412">
    <property type="term" value="P:translation"/>
    <property type="evidence" value="ECO:0007669"/>
    <property type="project" value="TreeGrafter"/>
</dbReference>
<dbReference type="EMBL" id="DWZJ01000048">
    <property type="protein sequence ID" value="HJB13191.1"/>
    <property type="molecule type" value="Genomic_DNA"/>
</dbReference>
<dbReference type="Pfam" id="PF17384">
    <property type="entry name" value="DUF150_C"/>
    <property type="match status" value="1"/>
</dbReference>
<evidence type="ECO:0000256" key="2">
    <source>
        <dbReference type="ARBA" id="ARBA00022517"/>
    </source>
</evidence>
<sequence>MKKITELTAELAAPAIAEQGCTLWDVEYVKEAGTWYLRILLDKEGGVDILDCEEISRKVSDLLDEADPIEGSYTLEVGSAGAERALKRPSDFQRFLGSPVLVKLYRAREGRKEFSGYLKSYDEANGDVTVTVGKQELVFPKQETALVRLRVEF</sequence>
<comment type="similarity">
    <text evidence="3">Belongs to the RimP family.</text>
</comment>
<dbReference type="Gene3D" id="3.30.300.70">
    <property type="entry name" value="RimP-like superfamily, N-terminal"/>
    <property type="match status" value="1"/>
</dbReference>
<organism evidence="6 7">
    <name type="scientific">Candidatus Oscillibacter excrementigallinarum</name>
    <dbReference type="NCBI Taxonomy" id="2838716"/>
    <lineage>
        <taxon>Bacteria</taxon>
        <taxon>Bacillati</taxon>
        <taxon>Bacillota</taxon>
        <taxon>Clostridia</taxon>
        <taxon>Eubacteriales</taxon>
        <taxon>Oscillospiraceae</taxon>
        <taxon>Oscillibacter</taxon>
    </lineage>
</organism>
<dbReference type="CDD" id="cd01734">
    <property type="entry name" value="YlxS_C"/>
    <property type="match status" value="1"/>
</dbReference>
<gene>
    <name evidence="3" type="primary">rimP</name>
    <name evidence="6" type="ORF">H9787_05715</name>
</gene>
<keyword evidence="1 3" id="KW-0963">Cytoplasm</keyword>
<name>A0A9D2RRZ2_9FIRM</name>
<dbReference type="GO" id="GO:0005829">
    <property type="term" value="C:cytosol"/>
    <property type="evidence" value="ECO:0007669"/>
    <property type="project" value="TreeGrafter"/>
</dbReference>
<comment type="subcellular location">
    <subcellularLocation>
        <location evidence="3">Cytoplasm</location>
    </subcellularLocation>
</comment>
<dbReference type="InterPro" id="IPR035956">
    <property type="entry name" value="RimP_N_sf"/>
</dbReference>
<dbReference type="Gene3D" id="2.30.30.180">
    <property type="entry name" value="Ribosome maturation factor RimP, C-terminal domain"/>
    <property type="match status" value="1"/>
</dbReference>
<dbReference type="InterPro" id="IPR028989">
    <property type="entry name" value="RimP_N"/>
</dbReference>
<feature type="domain" description="Ribosome maturation factor RimP N-terminal" evidence="4">
    <location>
        <begin position="12"/>
        <end position="83"/>
    </location>
</feature>
<feature type="domain" description="Ribosome maturation factor RimP C-terminal" evidence="5">
    <location>
        <begin position="86"/>
        <end position="153"/>
    </location>
</feature>
<protein>
    <recommendedName>
        <fullName evidence="3">Ribosome maturation factor RimP</fullName>
    </recommendedName>
</protein>
<keyword evidence="2 3" id="KW-0690">Ribosome biogenesis</keyword>
<comment type="function">
    <text evidence="3">Required for maturation of 30S ribosomal subunits.</text>
</comment>
<dbReference type="InterPro" id="IPR028998">
    <property type="entry name" value="RimP_C"/>
</dbReference>